<sequence>MDYKLAFDMIITGVSDQHPNVALVTDEIKSMQGRD</sequence>
<organism evidence="2 3">
    <name type="scientific">Senna tora</name>
    <dbReference type="NCBI Taxonomy" id="362788"/>
    <lineage>
        <taxon>Eukaryota</taxon>
        <taxon>Viridiplantae</taxon>
        <taxon>Streptophyta</taxon>
        <taxon>Embryophyta</taxon>
        <taxon>Tracheophyta</taxon>
        <taxon>Spermatophyta</taxon>
        <taxon>Magnoliopsida</taxon>
        <taxon>eudicotyledons</taxon>
        <taxon>Gunneridae</taxon>
        <taxon>Pentapetalae</taxon>
        <taxon>rosids</taxon>
        <taxon>fabids</taxon>
        <taxon>Fabales</taxon>
        <taxon>Fabaceae</taxon>
        <taxon>Caesalpinioideae</taxon>
        <taxon>Cassia clade</taxon>
        <taxon>Senna</taxon>
    </lineage>
</organism>
<gene>
    <name evidence="1" type="ORF">G2W53_017910</name>
    <name evidence="2" type="ORF">G2W53_017936</name>
</gene>
<dbReference type="Proteomes" id="UP000634136">
    <property type="component" value="Unassembled WGS sequence"/>
</dbReference>
<keyword evidence="3" id="KW-1185">Reference proteome</keyword>
<protein>
    <submittedName>
        <fullName evidence="2">Uncharacterized protein</fullName>
    </submittedName>
</protein>
<name>A0A834TRT3_9FABA</name>
<evidence type="ECO:0000313" key="3">
    <source>
        <dbReference type="Proteomes" id="UP000634136"/>
    </source>
</evidence>
<proteinExistence type="predicted"/>
<dbReference type="EMBL" id="JAAIUW010000006">
    <property type="protein sequence ID" value="KAF7826746.1"/>
    <property type="molecule type" value="Genomic_DNA"/>
</dbReference>
<evidence type="ECO:0000313" key="2">
    <source>
        <dbReference type="EMBL" id="KAF7826772.1"/>
    </source>
</evidence>
<evidence type="ECO:0000313" key="1">
    <source>
        <dbReference type="EMBL" id="KAF7826746.1"/>
    </source>
</evidence>
<accession>A0A834TRT3</accession>
<comment type="caution">
    <text evidence="2">The sequence shown here is derived from an EMBL/GenBank/DDBJ whole genome shotgun (WGS) entry which is preliminary data.</text>
</comment>
<reference evidence="2" key="1">
    <citation type="submission" date="2020-09" db="EMBL/GenBank/DDBJ databases">
        <title>Genome-Enabled Discovery of Anthraquinone Biosynthesis in Senna tora.</title>
        <authorList>
            <person name="Kang S.-H."/>
            <person name="Pandey R.P."/>
            <person name="Lee C.-M."/>
            <person name="Sim J.-S."/>
            <person name="Jeong J.-T."/>
            <person name="Choi B.-S."/>
            <person name="Jung M."/>
            <person name="Ginzburg D."/>
            <person name="Zhao K."/>
            <person name="Won S.Y."/>
            <person name="Oh T.-J."/>
            <person name="Yu Y."/>
            <person name="Kim N.-H."/>
            <person name="Lee O.R."/>
            <person name="Lee T.-H."/>
            <person name="Bashyal P."/>
            <person name="Kim T.-S."/>
            <person name="Lee W.-H."/>
            <person name="Kawkins C."/>
            <person name="Kim C.-K."/>
            <person name="Kim J.S."/>
            <person name="Ahn B.O."/>
            <person name="Rhee S.Y."/>
            <person name="Sohng J.K."/>
        </authorList>
    </citation>
    <scope>NUCLEOTIDE SEQUENCE</scope>
    <source>
        <tissue evidence="2">Leaf</tissue>
    </source>
</reference>
<dbReference type="AlphaFoldDB" id="A0A834TRT3"/>
<dbReference type="EMBL" id="JAAIUW010000006">
    <property type="protein sequence ID" value="KAF7826772.1"/>
    <property type="molecule type" value="Genomic_DNA"/>
</dbReference>